<proteinExistence type="inferred from homology"/>
<dbReference type="STRING" id="4615.A0A199VMS6"/>
<dbReference type="Proteomes" id="UP000092600">
    <property type="component" value="Unassembled WGS sequence"/>
</dbReference>
<reference evidence="11 12" key="1">
    <citation type="journal article" date="2016" name="DNA Res.">
        <title>The draft genome of MD-2 pineapple using hybrid error correction of long reads.</title>
        <authorList>
            <person name="Redwan R.M."/>
            <person name="Saidin A."/>
            <person name="Kumar S.V."/>
        </authorList>
    </citation>
    <scope>NUCLEOTIDE SEQUENCE [LARGE SCALE GENOMIC DNA]</scope>
    <source>
        <strain evidence="12">cv. MD2</strain>
        <tissue evidence="11">Leaf</tissue>
    </source>
</reference>
<feature type="domain" description="NOL9 C-terminal" evidence="10">
    <location>
        <begin position="264"/>
        <end position="371"/>
    </location>
</feature>
<evidence type="ECO:0000256" key="8">
    <source>
        <dbReference type="ARBA" id="ARBA00023242"/>
    </source>
</evidence>
<evidence type="ECO:0000313" key="11">
    <source>
        <dbReference type="EMBL" id="OAY78487.1"/>
    </source>
</evidence>
<evidence type="ECO:0000256" key="6">
    <source>
        <dbReference type="ARBA" id="ARBA00022777"/>
    </source>
</evidence>
<feature type="domain" description="Clp1 P-loop" evidence="9">
    <location>
        <begin position="47"/>
        <end position="243"/>
    </location>
</feature>
<evidence type="ECO:0000259" key="10">
    <source>
        <dbReference type="Pfam" id="PF25467"/>
    </source>
</evidence>
<dbReference type="PANTHER" id="PTHR12755:SF3">
    <property type="entry name" value="POLYNUCLEOTIDE 5'-HYDROXYL-KINASE NOL9"/>
    <property type="match status" value="1"/>
</dbReference>
<organism evidence="11 12">
    <name type="scientific">Ananas comosus</name>
    <name type="common">Pineapple</name>
    <name type="synonym">Ananas ananas</name>
    <dbReference type="NCBI Taxonomy" id="4615"/>
    <lineage>
        <taxon>Eukaryota</taxon>
        <taxon>Viridiplantae</taxon>
        <taxon>Streptophyta</taxon>
        <taxon>Embryophyta</taxon>
        <taxon>Tracheophyta</taxon>
        <taxon>Spermatophyta</taxon>
        <taxon>Magnoliopsida</taxon>
        <taxon>Liliopsida</taxon>
        <taxon>Poales</taxon>
        <taxon>Bromeliaceae</taxon>
        <taxon>Bromelioideae</taxon>
        <taxon>Ananas</taxon>
    </lineage>
</organism>
<dbReference type="InterPro" id="IPR027417">
    <property type="entry name" value="P-loop_NTPase"/>
</dbReference>
<dbReference type="GO" id="GO:0051731">
    <property type="term" value="F:polynucleotide 5'-hydroxyl-kinase activity"/>
    <property type="evidence" value="ECO:0007669"/>
    <property type="project" value="InterPro"/>
</dbReference>
<gene>
    <name evidence="11" type="ORF">ACMD2_16520</name>
</gene>
<dbReference type="GO" id="GO:0005524">
    <property type="term" value="F:ATP binding"/>
    <property type="evidence" value="ECO:0007669"/>
    <property type="project" value="UniProtKB-KW"/>
</dbReference>
<dbReference type="AlphaFoldDB" id="A0A199VMS6"/>
<evidence type="ECO:0000256" key="4">
    <source>
        <dbReference type="ARBA" id="ARBA00022679"/>
    </source>
</evidence>
<evidence type="ECO:0000259" key="9">
    <source>
        <dbReference type="Pfam" id="PF16575"/>
    </source>
</evidence>
<name>A0A199VMS6_ANACO</name>
<comment type="similarity">
    <text evidence="2">Belongs to the Clp1 family. NOL9/GRC3 subfamily.</text>
</comment>
<evidence type="ECO:0000256" key="2">
    <source>
        <dbReference type="ARBA" id="ARBA00011003"/>
    </source>
</evidence>
<dbReference type="SUPFAM" id="SSF52540">
    <property type="entry name" value="P-loop containing nucleoside triphosphate hydrolases"/>
    <property type="match status" value="1"/>
</dbReference>
<keyword evidence="3" id="KW-0698">rRNA processing</keyword>
<evidence type="ECO:0000256" key="3">
    <source>
        <dbReference type="ARBA" id="ARBA00022552"/>
    </source>
</evidence>
<sequence length="391" mass="43651">MGGSRESLARPPRRCSAPLIPPIWAETAESIAYDSATWPPPIALVCGPGNSGKSTFSRLLLNTLLRRYKRVGYLDTDVGQPEFATPGCVSLHIVDKHTPQGMHSCFFFGDVCAKKDPKAHLNYICTLYDYFLINYHQFEEVDDPGKAPVLPLVVNTSGWVKGTGYVTLVEMLRHMSPTHVVQIRVSPESKNLPSGKFWSDGNQNTPVNVIEIHGTGNDASVRSVSTKREARIMRDIRIISYFRQCLPRDFKISTYTELRRCLASVAPIGLHLSTIKIVHLHCQVPSNMIYDSLIDSIVGLADSSSFPTSCRCCTPWCLGLGKFQLYYMMSLKSRIVRAVDNSEDRIYVITPVSRRVLERVDLVFQGSVEIPTCLLQVEAPTLLGLSKMKQL</sequence>
<evidence type="ECO:0000313" key="12">
    <source>
        <dbReference type="Proteomes" id="UP000092600"/>
    </source>
</evidence>
<keyword evidence="6 11" id="KW-0418">Kinase</keyword>
<evidence type="ECO:0000256" key="1">
    <source>
        <dbReference type="ARBA" id="ARBA00004604"/>
    </source>
</evidence>
<keyword evidence="7" id="KW-0067">ATP-binding</keyword>
<evidence type="ECO:0000256" key="7">
    <source>
        <dbReference type="ARBA" id="ARBA00022840"/>
    </source>
</evidence>
<dbReference type="GO" id="GO:0005730">
    <property type="term" value="C:nucleolus"/>
    <property type="evidence" value="ECO:0007669"/>
    <property type="project" value="UniProtKB-SubCell"/>
</dbReference>
<dbReference type="PANTHER" id="PTHR12755">
    <property type="entry name" value="CLEAVAGE/POLYADENYLATION FACTOR IA SUBUNIT CLP1P"/>
    <property type="match status" value="1"/>
</dbReference>
<dbReference type="InterPro" id="IPR032319">
    <property type="entry name" value="CLP1_P"/>
</dbReference>
<dbReference type="Gene3D" id="3.40.50.300">
    <property type="entry name" value="P-loop containing nucleotide triphosphate hydrolases"/>
    <property type="match status" value="1"/>
</dbReference>
<protein>
    <submittedName>
        <fullName evidence="11">Polynucleotide 5'-hydroxyl-kinase NOL9</fullName>
    </submittedName>
</protein>
<keyword evidence="4" id="KW-0808">Transferase</keyword>
<dbReference type="Pfam" id="PF25467">
    <property type="entry name" value="NOL9_C"/>
    <property type="match status" value="1"/>
</dbReference>
<evidence type="ECO:0000256" key="5">
    <source>
        <dbReference type="ARBA" id="ARBA00022741"/>
    </source>
</evidence>
<dbReference type="InterPro" id="IPR045116">
    <property type="entry name" value="Clp1/Grc3"/>
</dbReference>
<dbReference type="Pfam" id="PF16575">
    <property type="entry name" value="CLP1_P"/>
    <property type="match status" value="1"/>
</dbReference>
<comment type="subcellular location">
    <subcellularLocation>
        <location evidence="1">Nucleus</location>
        <location evidence="1">Nucleolus</location>
    </subcellularLocation>
</comment>
<dbReference type="EMBL" id="LSRQ01001269">
    <property type="protein sequence ID" value="OAY78487.1"/>
    <property type="molecule type" value="Genomic_DNA"/>
</dbReference>
<keyword evidence="5" id="KW-0547">Nucleotide-binding</keyword>
<keyword evidence="8" id="KW-0539">Nucleus</keyword>
<dbReference type="GO" id="GO:0000448">
    <property type="term" value="P:cleavage in ITS2 between 5.8S rRNA and LSU-rRNA of tricistronic rRNA transcript (SSU-rRNA, 5.8S rRNA, LSU-rRNA)"/>
    <property type="evidence" value="ECO:0007669"/>
    <property type="project" value="TreeGrafter"/>
</dbReference>
<comment type="caution">
    <text evidence="11">The sequence shown here is derived from an EMBL/GenBank/DDBJ whole genome shotgun (WGS) entry which is preliminary data.</text>
</comment>
<dbReference type="InterPro" id="IPR057570">
    <property type="entry name" value="NOL9_C"/>
</dbReference>
<accession>A0A199VMS6</accession>